<evidence type="ECO:0008006" key="5">
    <source>
        <dbReference type="Google" id="ProtNLM"/>
    </source>
</evidence>
<dbReference type="PANTHER" id="PTHR40040:SF1">
    <property type="entry name" value="MEMBRANE PROTEIN"/>
    <property type="match status" value="1"/>
</dbReference>
<evidence type="ECO:0000313" key="3">
    <source>
        <dbReference type="EMBL" id="GGM85334.1"/>
    </source>
</evidence>
<feature type="transmembrane region" description="Helical" evidence="2">
    <location>
        <begin position="96"/>
        <end position="123"/>
    </location>
</feature>
<keyword evidence="4" id="KW-1185">Reference proteome</keyword>
<dbReference type="PANTHER" id="PTHR40040">
    <property type="entry name" value="SMALL HYDROPHOBIC PROTEIN-RELATED"/>
    <property type="match status" value="1"/>
</dbReference>
<accession>A0A917UGQ7</accession>
<evidence type="ECO:0000256" key="1">
    <source>
        <dbReference type="SAM" id="MobiDB-lite"/>
    </source>
</evidence>
<keyword evidence="2" id="KW-0812">Transmembrane</keyword>
<dbReference type="AlphaFoldDB" id="A0A917UGQ7"/>
<reference evidence="3" key="2">
    <citation type="submission" date="2020-09" db="EMBL/GenBank/DDBJ databases">
        <authorList>
            <person name="Sun Q."/>
            <person name="Zhou Y."/>
        </authorList>
    </citation>
    <scope>NUCLEOTIDE SEQUENCE</scope>
    <source>
        <strain evidence="3">CGMCC 4.7110</strain>
    </source>
</reference>
<proteinExistence type="predicted"/>
<keyword evidence="2" id="KW-1133">Transmembrane helix</keyword>
<sequence length="158" mass="16857">MTPLKIPRPRRAPQVTVGQVLRRAWEDGGPRRAAGGGQRAGRPAEEERGYPVIDAEQSMRTEELMVASFGRRTRGYPRSHGRTGPWDGLDRDTLGIVGTICAVAGFFTLGIVLGPAALACGWLSMGRSWNPKSSVPALVAVVLGAIDTLLALLWLGGV</sequence>
<evidence type="ECO:0000313" key="4">
    <source>
        <dbReference type="Proteomes" id="UP000653411"/>
    </source>
</evidence>
<comment type="caution">
    <text evidence="3">The sequence shown here is derived from an EMBL/GenBank/DDBJ whole genome shotgun (WGS) entry which is preliminary data.</text>
</comment>
<dbReference type="EMBL" id="BMML01000001">
    <property type="protein sequence ID" value="GGM85334.1"/>
    <property type="molecule type" value="Genomic_DNA"/>
</dbReference>
<feature type="transmembrane region" description="Helical" evidence="2">
    <location>
        <begin position="135"/>
        <end position="155"/>
    </location>
</feature>
<feature type="region of interest" description="Disordered" evidence="1">
    <location>
        <begin position="1"/>
        <end position="49"/>
    </location>
</feature>
<protein>
    <recommendedName>
        <fullName evidence="5">Small hydrophobic protein</fullName>
    </recommendedName>
</protein>
<organism evidence="3 4">
    <name type="scientific">Streptomyces fuscichromogenes</name>
    <dbReference type="NCBI Taxonomy" id="1324013"/>
    <lineage>
        <taxon>Bacteria</taxon>
        <taxon>Bacillati</taxon>
        <taxon>Actinomycetota</taxon>
        <taxon>Actinomycetes</taxon>
        <taxon>Kitasatosporales</taxon>
        <taxon>Streptomycetaceae</taxon>
        <taxon>Streptomyces</taxon>
    </lineage>
</organism>
<reference evidence="3" key="1">
    <citation type="journal article" date="2014" name="Int. J. Syst. Evol. Microbiol.">
        <title>Complete genome sequence of Corynebacterium casei LMG S-19264T (=DSM 44701T), isolated from a smear-ripened cheese.</title>
        <authorList>
            <consortium name="US DOE Joint Genome Institute (JGI-PGF)"/>
            <person name="Walter F."/>
            <person name="Albersmeier A."/>
            <person name="Kalinowski J."/>
            <person name="Ruckert C."/>
        </authorList>
    </citation>
    <scope>NUCLEOTIDE SEQUENCE</scope>
    <source>
        <strain evidence="3">CGMCC 4.7110</strain>
    </source>
</reference>
<dbReference type="InterPro" id="IPR055338">
    <property type="entry name" value="YqfX-like"/>
</dbReference>
<dbReference type="Proteomes" id="UP000653411">
    <property type="component" value="Unassembled WGS sequence"/>
</dbReference>
<name>A0A917UGQ7_9ACTN</name>
<gene>
    <name evidence="3" type="ORF">GCM10011578_000140</name>
</gene>
<evidence type="ECO:0000256" key="2">
    <source>
        <dbReference type="SAM" id="Phobius"/>
    </source>
</evidence>
<keyword evidence="2" id="KW-0472">Membrane</keyword>